<dbReference type="PANTHER" id="PTHR32305">
    <property type="match status" value="1"/>
</dbReference>
<evidence type="ECO:0000313" key="2">
    <source>
        <dbReference type="Proteomes" id="UP000198900"/>
    </source>
</evidence>
<dbReference type="InterPro" id="IPR022385">
    <property type="entry name" value="Rhs_assc_core"/>
</dbReference>
<dbReference type="Gene3D" id="2.180.10.10">
    <property type="entry name" value="RHS repeat-associated core"/>
    <property type="match status" value="1"/>
</dbReference>
<comment type="caution">
    <text evidence="1">The sequence shown here is derived from an EMBL/GenBank/DDBJ whole genome shotgun (WGS) entry which is preliminary data.</text>
</comment>
<organism evidence="1 2">
    <name type="scientific">Paraburkholderia steynii</name>
    <dbReference type="NCBI Taxonomy" id="1245441"/>
    <lineage>
        <taxon>Bacteria</taxon>
        <taxon>Pseudomonadati</taxon>
        <taxon>Pseudomonadota</taxon>
        <taxon>Betaproteobacteria</taxon>
        <taxon>Burkholderiales</taxon>
        <taxon>Burkholderiaceae</taxon>
        <taxon>Paraburkholderia</taxon>
    </lineage>
</organism>
<dbReference type="AlphaFoldDB" id="A0A7Z7FJM3"/>
<dbReference type="EMBL" id="FNDI01000020">
    <property type="protein sequence ID" value="SDI59291.1"/>
    <property type="molecule type" value="Genomic_DNA"/>
</dbReference>
<evidence type="ECO:0000313" key="1">
    <source>
        <dbReference type="EMBL" id="SDI59291.1"/>
    </source>
</evidence>
<name>A0A7Z7FJM3_9BURK</name>
<proteinExistence type="predicted"/>
<dbReference type="Proteomes" id="UP000198900">
    <property type="component" value="Unassembled WGS sequence"/>
</dbReference>
<protein>
    <submittedName>
        <fullName evidence="1">RHS repeat-associated core domain-containing protein</fullName>
    </submittedName>
</protein>
<gene>
    <name evidence="1" type="ORF">SAMN04487926_1202</name>
</gene>
<accession>A0A7Z7FJM3</accession>
<sequence length="118" mass="12933">MDASGKVVWLGRYRAWGALRGAKLANGAAAETGNLIRAQGQYHDEELGLHYNRHRYYDPHAGRFVSRDPIGLRGGINLYAFAPNPVQWIDPLGLTGTFPSNPNDMTKVLGVDPNLTVS</sequence>
<dbReference type="PANTHER" id="PTHR32305:SF15">
    <property type="entry name" value="PROTEIN RHSA-RELATED"/>
    <property type="match status" value="1"/>
</dbReference>
<dbReference type="InterPro" id="IPR050708">
    <property type="entry name" value="T6SS_VgrG/RHS"/>
</dbReference>
<reference evidence="1" key="1">
    <citation type="submission" date="2016-10" db="EMBL/GenBank/DDBJ databases">
        <authorList>
            <person name="Varghese N."/>
            <person name="Submissions S."/>
        </authorList>
    </citation>
    <scope>NUCLEOTIDE SEQUENCE [LARGE SCALE GENOMIC DNA]</scope>
    <source>
        <strain evidence="1">YR281</strain>
    </source>
</reference>
<keyword evidence="2" id="KW-1185">Reference proteome</keyword>
<dbReference type="NCBIfam" id="TIGR03696">
    <property type="entry name" value="Rhs_assc_core"/>
    <property type="match status" value="1"/>
</dbReference>